<reference evidence="1 2" key="1">
    <citation type="submission" date="2017-08" db="EMBL/GenBank/DDBJ databases">
        <authorList>
            <person name="de Groot N.N."/>
        </authorList>
    </citation>
    <scope>NUCLEOTIDE SEQUENCE [LARGE SCALE GENOMIC DNA]</scope>
    <source>
        <strain evidence="1 2">PfR 37</strain>
    </source>
</reference>
<dbReference type="PANTHER" id="PTHR38460:SF1">
    <property type="entry name" value="TAUTOMERASE YOLI-RELATED"/>
    <property type="match status" value="1"/>
</dbReference>
<dbReference type="Gene3D" id="3.30.429.10">
    <property type="entry name" value="Macrophage Migration Inhibitory Factor"/>
    <property type="match status" value="1"/>
</dbReference>
<dbReference type="AlphaFoldDB" id="A0A2N1EAD7"/>
<proteinExistence type="predicted"/>
<evidence type="ECO:0008006" key="3">
    <source>
        <dbReference type="Google" id="ProtNLM"/>
    </source>
</evidence>
<dbReference type="PANTHER" id="PTHR38460">
    <property type="entry name" value="TAUTOMERASE YOLI-RELATED"/>
    <property type="match status" value="1"/>
</dbReference>
<accession>A0A2N1EAD7</accession>
<protein>
    <recommendedName>
        <fullName evidence="3">Tautomerase family protein</fullName>
    </recommendedName>
</protein>
<dbReference type="Pfam" id="PF14552">
    <property type="entry name" value="Tautomerase_2"/>
    <property type="match status" value="1"/>
</dbReference>
<dbReference type="InterPro" id="IPR037479">
    <property type="entry name" value="Tauto_MSAD"/>
</dbReference>
<comment type="caution">
    <text evidence="1">The sequence shown here is derived from an EMBL/GenBank/DDBJ whole genome shotgun (WGS) entry which is preliminary data.</text>
</comment>
<evidence type="ECO:0000313" key="1">
    <source>
        <dbReference type="EMBL" id="PKH23403.1"/>
    </source>
</evidence>
<gene>
    <name evidence="1" type="ORF">CIB54_08120</name>
</gene>
<name>A0A2N1EAD7_PSEFL</name>
<dbReference type="RefSeq" id="WP_101219427.1">
    <property type="nucleotide sequence ID" value="NZ_JACYMZ010000001.1"/>
</dbReference>
<sequence length="129" mass="14830">MPIVRVEDPVHRDADNQHAIIETIYNCLKSVFKVSDEELQARYVCYDKNAFRSPGDRHEFIHIEITLFKGRKLETKRQLYQLISNRIAAQLDISAQAVLILLIEQEPENWGMRGGVPASEIDFGYAISI</sequence>
<organism evidence="1 2">
    <name type="scientific">Pseudomonas fluorescens</name>
    <dbReference type="NCBI Taxonomy" id="294"/>
    <lineage>
        <taxon>Bacteria</taxon>
        <taxon>Pseudomonadati</taxon>
        <taxon>Pseudomonadota</taxon>
        <taxon>Gammaproteobacteria</taxon>
        <taxon>Pseudomonadales</taxon>
        <taxon>Pseudomonadaceae</taxon>
        <taxon>Pseudomonas</taxon>
    </lineage>
</organism>
<dbReference type="SUPFAM" id="SSF55331">
    <property type="entry name" value="Tautomerase/MIF"/>
    <property type="match status" value="1"/>
</dbReference>
<dbReference type="InterPro" id="IPR014347">
    <property type="entry name" value="Tautomerase/MIF_sf"/>
</dbReference>
<dbReference type="Proteomes" id="UP000233564">
    <property type="component" value="Unassembled WGS sequence"/>
</dbReference>
<dbReference type="EMBL" id="NVXX01000010">
    <property type="protein sequence ID" value="PKH23403.1"/>
    <property type="molecule type" value="Genomic_DNA"/>
</dbReference>
<evidence type="ECO:0000313" key="2">
    <source>
        <dbReference type="Proteomes" id="UP000233564"/>
    </source>
</evidence>